<organism evidence="1 2">
    <name type="scientific">Aquilegia coerulea</name>
    <name type="common">Rocky mountain columbine</name>
    <dbReference type="NCBI Taxonomy" id="218851"/>
    <lineage>
        <taxon>Eukaryota</taxon>
        <taxon>Viridiplantae</taxon>
        <taxon>Streptophyta</taxon>
        <taxon>Embryophyta</taxon>
        <taxon>Tracheophyta</taxon>
        <taxon>Spermatophyta</taxon>
        <taxon>Magnoliopsida</taxon>
        <taxon>Ranunculales</taxon>
        <taxon>Ranunculaceae</taxon>
        <taxon>Thalictroideae</taxon>
        <taxon>Aquilegia</taxon>
    </lineage>
</organism>
<dbReference type="InParanoid" id="A0A2G5DCY4"/>
<dbReference type="AlphaFoldDB" id="A0A2G5DCY4"/>
<protein>
    <submittedName>
        <fullName evidence="1">Uncharacterized protein</fullName>
    </submittedName>
</protein>
<name>A0A2G5DCY4_AQUCA</name>
<keyword evidence="2" id="KW-1185">Reference proteome</keyword>
<proteinExistence type="predicted"/>
<sequence length="103" mass="12069">MVTQNLAKQMLRQKHGNHRVCSSVGWYIFHTVFGLIKRHTSSSVICTRWTKNQIQYYCLDSRGNFDKSIKSLKSYDRHSHLSLISQLSIPILIRNYTLASLWI</sequence>
<dbReference type="Proteomes" id="UP000230069">
    <property type="component" value="Unassembled WGS sequence"/>
</dbReference>
<accession>A0A2G5DCY4</accession>
<evidence type="ECO:0000313" key="2">
    <source>
        <dbReference type="Proteomes" id="UP000230069"/>
    </source>
</evidence>
<evidence type="ECO:0000313" key="1">
    <source>
        <dbReference type="EMBL" id="PIA41389.1"/>
    </source>
</evidence>
<reference evidence="1 2" key="1">
    <citation type="submission" date="2017-09" db="EMBL/GenBank/DDBJ databases">
        <title>WGS assembly of Aquilegia coerulea Goldsmith.</title>
        <authorList>
            <person name="Hodges S."/>
            <person name="Kramer E."/>
            <person name="Nordborg M."/>
            <person name="Tomkins J."/>
            <person name="Borevitz J."/>
            <person name="Derieg N."/>
            <person name="Yan J."/>
            <person name="Mihaltcheva S."/>
            <person name="Hayes R.D."/>
            <person name="Rokhsar D."/>
        </authorList>
    </citation>
    <scope>NUCLEOTIDE SEQUENCE [LARGE SCALE GENOMIC DNA]</scope>
    <source>
        <strain evidence="2">cv. Goldsmith</strain>
    </source>
</reference>
<dbReference type="EMBL" id="KZ305039">
    <property type="protein sequence ID" value="PIA41389.1"/>
    <property type="molecule type" value="Genomic_DNA"/>
</dbReference>
<gene>
    <name evidence="1" type="ORF">AQUCO_02200065v1</name>
</gene>